<protein>
    <submittedName>
        <fullName evidence="2">Uncharacterized protein</fullName>
    </submittedName>
</protein>
<dbReference type="Proteomes" id="UP000315673">
    <property type="component" value="Chromosome"/>
</dbReference>
<keyword evidence="1" id="KW-0812">Transmembrane</keyword>
<organism evidence="2 3">
    <name type="scientific">Sphingomonas panacisoli</name>
    <dbReference type="NCBI Taxonomy" id="1813879"/>
    <lineage>
        <taxon>Bacteria</taxon>
        <taxon>Pseudomonadati</taxon>
        <taxon>Pseudomonadota</taxon>
        <taxon>Alphaproteobacteria</taxon>
        <taxon>Sphingomonadales</taxon>
        <taxon>Sphingomonadaceae</taxon>
        <taxon>Sphingomonas</taxon>
    </lineage>
</organism>
<name>A0A5B8LH80_9SPHN</name>
<keyword evidence="3" id="KW-1185">Reference proteome</keyword>
<evidence type="ECO:0000256" key="1">
    <source>
        <dbReference type="SAM" id="Phobius"/>
    </source>
</evidence>
<dbReference type="EMBL" id="CP042306">
    <property type="protein sequence ID" value="QDZ07443.1"/>
    <property type="molecule type" value="Genomic_DNA"/>
</dbReference>
<dbReference type="AlphaFoldDB" id="A0A5B8LH80"/>
<keyword evidence="1" id="KW-1133">Transmembrane helix</keyword>
<reference evidence="2 3" key="1">
    <citation type="submission" date="2019-07" db="EMBL/GenBank/DDBJ databases">
        <title>Full genome sequence of Sphingomonas sp. 4R-6-7(HKS19).</title>
        <authorList>
            <person name="Im W.-T."/>
        </authorList>
    </citation>
    <scope>NUCLEOTIDE SEQUENCE [LARGE SCALE GENOMIC DNA]</scope>
    <source>
        <strain evidence="2 3">HKS19</strain>
    </source>
</reference>
<evidence type="ECO:0000313" key="3">
    <source>
        <dbReference type="Proteomes" id="UP000315673"/>
    </source>
</evidence>
<proteinExistence type="predicted"/>
<gene>
    <name evidence="2" type="ORF">FPZ24_08090</name>
</gene>
<feature type="transmembrane region" description="Helical" evidence="1">
    <location>
        <begin position="6"/>
        <end position="29"/>
    </location>
</feature>
<accession>A0A5B8LH80</accession>
<dbReference type="KEGG" id="spai:FPZ24_08090"/>
<dbReference type="RefSeq" id="WP_146570894.1">
    <property type="nucleotide sequence ID" value="NZ_CP042306.1"/>
</dbReference>
<evidence type="ECO:0000313" key="2">
    <source>
        <dbReference type="EMBL" id="QDZ07443.1"/>
    </source>
</evidence>
<sequence>MESADGWIAILKLLGGALGIIMLGLAGYLSGRKRVADGGQAETADMHVVAASFTDKRLLEELISILGCVNETVGSSAEITGELVELLKADAQRRHDEQVVRQALRERGILE</sequence>
<keyword evidence="1" id="KW-0472">Membrane</keyword>